<gene>
    <name evidence="2" type="ORF">ACFQBQ_04885</name>
</gene>
<evidence type="ECO:0000259" key="1">
    <source>
        <dbReference type="PROSITE" id="PS51819"/>
    </source>
</evidence>
<dbReference type="SUPFAM" id="SSF54593">
    <property type="entry name" value="Glyoxalase/Bleomycin resistance protein/Dihydroxybiphenyl dioxygenase"/>
    <property type="match status" value="1"/>
</dbReference>
<organism evidence="2 3">
    <name type="scientific">Granulicella cerasi</name>
    <dbReference type="NCBI Taxonomy" id="741063"/>
    <lineage>
        <taxon>Bacteria</taxon>
        <taxon>Pseudomonadati</taxon>
        <taxon>Acidobacteriota</taxon>
        <taxon>Terriglobia</taxon>
        <taxon>Terriglobales</taxon>
        <taxon>Acidobacteriaceae</taxon>
        <taxon>Granulicella</taxon>
    </lineage>
</organism>
<dbReference type="InterPro" id="IPR004360">
    <property type="entry name" value="Glyas_Fos-R_dOase_dom"/>
</dbReference>
<dbReference type="EMBL" id="JBHSWI010000001">
    <property type="protein sequence ID" value="MFC6644935.1"/>
    <property type="molecule type" value="Genomic_DNA"/>
</dbReference>
<dbReference type="Pfam" id="PF00903">
    <property type="entry name" value="Glyoxalase"/>
    <property type="match status" value="1"/>
</dbReference>
<dbReference type="InterPro" id="IPR029068">
    <property type="entry name" value="Glyas_Bleomycin-R_OHBP_Dase"/>
</dbReference>
<name>A0ABW1Z5U1_9BACT</name>
<dbReference type="PROSITE" id="PS51819">
    <property type="entry name" value="VOC"/>
    <property type="match status" value="1"/>
</dbReference>
<reference evidence="3" key="1">
    <citation type="journal article" date="2019" name="Int. J. Syst. Evol. Microbiol.">
        <title>The Global Catalogue of Microorganisms (GCM) 10K type strain sequencing project: providing services to taxonomists for standard genome sequencing and annotation.</title>
        <authorList>
            <consortium name="The Broad Institute Genomics Platform"/>
            <consortium name="The Broad Institute Genome Sequencing Center for Infectious Disease"/>
            <person name="Wu L."/>
            <person name="Ma J."/>
        </authorList>
    </citation>
    <scope>NUCLEOTIDE SEQUENCE [LARGE SCALE GENOMIC DNA]</scope>
    <source>
        <strain evidence="3">CGMCC 1.16026</strain>
    </source>
</reference>
<evidence type="ECO:0000313" key="3">
    <source>
        <dbReference type="Proteomes" id="UP001596391"/>
    </source>
</evidence>
<keyword evidence="3" id="KW-1185">Reference proteome</keyword>
<proteinExistence type="predicted"/>
<protein>
    <submittedName>
        <fullName evidence="2">VOC family protein</fullName>
    </submittedName>
</protein>
<comment type="caution">
    <text evidence="2">The sequence shown here is derived from an EMBL/GenBank/DDBJ whole genome shotgun (WGS) entry which is preliminary data.</text>
</comment>
<dbReference type="Gene3D" id="3.10.180.10">
    <property type="entry name" value="2,3-Dihydroxybiphenyl 1,2-Dioxygenase, domain 1"/>
    <property type="match status" value="1"/>
</dbReference>
<dbReference type="Proteomes" id="UP001596391">
    <property type="component" value="Unassembled WGS sequence"/>
</dbReference>
<sequence>MSLASHAPIGFVPTNHADQALAFYEQTLGLSFVSDDAFALVFRCANGVMLRVVRVGEFTPASYTIFGWETANIEADVEALAAKGVVFERFSNFEQDPRGIWTAPNGNKVAWFKDPDGNTLSLSQH</sequence>
<accession>A0ABW1Z5U1</accession>
<feature type="domain" description="VOC" evidence="1">
    <location>
        <begin position="5"/>
        <end position="125"/>
    </location>
</feature>
<dbReference type="InterPro" id="IPR037523">
    <property type="entry name" value="VOC_core"/>
</dbReference>
<evidence type="ECO:0000313" key="2">
    <source>
        <dbReference type="EMBL" id="MFC6644935.1"/>
    </source>
</evidence>
<dbReference type="CDD" id="cd06587">
    <property type="entry name" value="VOC"/>
    <property type="match status" value="1"/>
</dbReference>
<dbReference type="RefSeq" id="WP_263371344.1">
    <property type="nucleotide sequence ID" value="NZ_JAGSYD010000003.1"/>
</dbReference>